<gene>
    <name evidence="1" type="ORF">P0082_09425</name>
</gene>
<protein>
    <submittedName>
        <fullName evidence="1">Uncharacterized protein</fullName>
    </submittedName>
</protein>
<dbReference type="Proteomes" id="UP001228690">
    <property type="component" value="Chromosome"/>
</dbReference>
<dbReference type="EMBL" id="CP123443">
    <property type="protein sequence ID" value="WGK68696.1"/>
    <property type="molecule type" value="Genomic_DNA"/>
</dbReference>
<dbReference type="RefSeq" id="WP_326926882.1">
    <property type="nucleotide sequence ID" value="NZ_CP123443.1"/>
</dbReference>
<name>A0ABY8MFQ2_9SPIO</name>
<accession>A0ABY8MFQ2</accession>
<reference evidence="1 2" key="1">
    <citation type="submission" date="2023-04" db="EMBL/GenBank/DDBJ databases">
        <title>Spirochaete genome identified in red abalone sample constitutes a novel genus.</title>
        <authorList>
            <person name="Sharma S.P."/>
            <person name="Purcell C.M."/>
            <person name="Hyde J.R."/>
            <person name="Severin A.J."/>
        </authorList>
    </citation>
    <scope>NUCLEOTIDE SEQUENCE [LARGE SCALE GENOMIC DNA]</scope>
    <source>
        <strain evidence="1 2">SP-2023</strain>
    </source>
</reference>
<proteinExistence type="predicted"/>
<keyword evidence="2" id="KW-1185">Reference proteome</keyword>
<organism evidence="1 2">
    <name type="scientific">Candidatus Haliotispira prima</name>
    <dbReference type="NCBI Taxonomy" id="3034016"/>
    <lineage>
        <taxon>Bacteria</taxon>
        <taxon>Pseudomonadati</taxon>
        <taxon>Spirochaetota</taxon>
        <taxon>Spirochaetia</taxon>
        <taxon>Spirochaetales</taxon>
        <taxon>Spirochaetaceae</taxon>
        <taxon>Candidatus Haliotispira</taxon>
    </lineage>
</organism>
<sequence length="46" mass="5419">MKCQKILLTIDRINGIISNIQYPISNIQYPISIHLLKHIYSQFIFS</sequence>
<evidence type="ECO:0000313" key="2">
    <source>
        <dbReference type="Proteomes" id="UP001228690"/>
    </source>
</evidence>
<evidence type="ECO:0000313" key="1">
    <source>
        <dbReference type="EMBL" id="WGK68696.1"/>
    </source>
</evidence>